<dbReference type="EMBL" id="CAATFR010000003">
    <property type="protein sequence ID" value="VNP03880.1"/>
    <property type="molecule type" value="Genomic_DNA"/>
</dbReference>
<evidence type="ECO:0000256" key="7">
    <source>
        <dbReference type="ARBA" id="ARBA00023012"/>
    </source>
</evidence>
<dbReference type="EMBL" id="CAATGF010000001">
    <property type="protein sequence ID" value="VNP34986.1"/>
    <property type="molecule type" value="Genomic_DNA"/>
</dbReference>
<keyword evidence="7" id="KW-0902">Two-component regulatory system</keyword>
<evidence type="ECO:0000256" key="5">
    <source>
        <dbReference type="ARBA" id="ARBA00022777"/>
    </source>
</evidence>
<dbReference type="PANTHER" id="PTHR44936:SF10">
    <property type="entry name" value="SENSOR PROTEIN RSTB"/>
    <property type="match status" value="1"/>
</dbReference>
<organism evidence="11">
    <name type="scientific">Streptococcus pneumoniae</name>
    <dbReference type="NCBI Taxonomy" id="1313"/>
    <lineage>
        <taxon>Bacteria</taxon>
        <taxon>Bacillati</taxon>
        <taxon>Bacillota</taxon>
        <taxon>Bacilli</taxon>
        <taxon>Lactobacillales</taxon>
        <taxon>Streptococcaceae</taxon>
        <taxon>Streptococcus</taxon>
    </lineage>
</organism>
<feature type="domain" description="Histidine kinase" evidence="8">
    <location>
        <begin position="517"/>
        <end position="738"/>
    </location>
</feature>
<name>A0A4J1S6K5_STREE</name>
<dbReference type="PROSITE" id="PS50109">
    <property type="entry name" value="HIS_KIN"/>
    <property type="match status" value="1"/>
</dbReference>
<dbReference type="EC" id="2.7.13.3" evidence="2"/>
<dbReference type="InterPro" id="IPR036890">
    <property type="entry name" value="HATPase_C_sf"/>
</dbReference>
<protein>
    <recommendedName>
        <fullName evidence="2">histidine kinase</fullName>
        <ecNumber evidence="2">2.7.13.3</ecNumber>
    </recommendedName>
</protein>
<dbReference type="Pfam" id="PF02518">
    <property type="entry name" value="HATPase_c"/>
    <property type="match status" value="1"/>
</dbReference>
<evidence type="ECO:0000256" key="3">
    <source>
        <dbReference type="ARBA" id="ARBA00022679"/>
    </source>
</evidence>
<dbReference type="InterPro" id="IPR050980">
    <property type="entry name" value="2C_sensor_his_kinase"/>
</dbReference>
<evidence type="ECO:0000313" key="9">
    <source>
        <dbReference type="EMBL" id="VNO65547.1"/>
    </source>
</evidence>
<dbReference type="PANTHER" id="PTHR44936">
    <property type="entry name" value="SENSOR PROTEIN CREC"/>
    <property type="match status" value="1"/>
</dbReference>
<dbReference type="AlphaFoldDB" id="A0A4J1S6K5"/>
<reference evidence="11" key="1">
    <citation type="submission" date="2019-04" db="EMBL/GenBank/DDBJ databases">
        <authorList>
            <consortium name="Pathogen Informatics"/>
        </authorList>
    </citation>
    <scope>NUCLEOTIDE SEQUENCE</scope>
    <source>
        <strain evidence="11">GPSC58</strain>
    </source>
</reference>
<dbReference type="InterPro" id="IPR003594">
    <property type="entry name" value="HATPase_dom"/>
</dbReference>
<evidence type="ECO:0000256" key="4">
    <source>
        <dbReference type="ARBA" id="ARBA00022741"/>
    </source>
</evidence>
<dbReference type="InterPro" id="IPR005467">
    <property type="entry name" value="His_kinase_dom"/>
</dbReference>
<keyword evidence="5 11" id="KW-0418">Kinase</keyword>
<proteinExistence type="predicted"/>
<dbReference type="RefSeq" id="WP_130897786.1">
    <property type="nucleotide sequence ID" value="NZ_LR216033.1"/>
</dbReference>
<keyword evidence="4" id="KW-0547">Nucleotide-binding</keyword>
<evidence type="ECO:0000313" key="12">
    <source>
        <dbReference type="EMBL" id="VNP34986.1"/>
    </source>
</evidence>
<evidence type="ECO:0000259" key="8">
    <source>
        <dbReference type="PROSITE" id="PS50109"/>
    </source>
</evidence>
<dbReference type="Gene3D" id="3.30.565.10">
    <property type="entry name" value="Histidine kinase-like ATPase, C-terminal domain"/>
    <property type="match status" value="2"/>
</dbReference>
<keyword evidence="3" id="KW-0808">Transferase</keyword>
<dbReference type="GO" id="GO:0005524">
    <property type="term" value="F:ATP binding"/>
    <property type="evidence" value="ECO:0007669"/>
    <property type="project" value="UniProtKB-KW"/>
</dbReference>
<sequence>MKETLKYIVEDKVLAEVLGRNNFSTKESAVLELVKNAYDAGAEKLTISFRKSKSTGKLFIEIVDDGIGMSSEDIKNAWMHVGKSTRDYIDSKTGRVFAGSKGIGRFALARLGEVIELRSHKEGNSKIKWTTDWEKSKLESIESTNDEQGTIIRIYDLRDKWSSRNIDPLKDYLSKVYYDNQMEITLDYRTDEIAITNKTENIWANPKIGENFVDSIEINYDSSTQKLNIKLTLDEFNSSVEEIVGYSTVGKEFALDVVSELKKDIIKLLKEDDEDKEVTEEEIKNVLLDLGDFSGRLYFSLVSITEKDAEKFEYKYKTLTNRYTHGVILYRNAFSIDSFEGRRDWLKLSQRAVSSPAAATHPNGSWRVRPNQVSGYISIDKRKNKYIEDISNRQGVVENIYYHIFLEIIHIALKEFESYRQGIIRTINEYQTALLEKAIYNEQREITAEEIVRDTIKNPDRITELTKTDFEKIQEKLNVQRKVIDNLGEDRKRIEEDYRYEVQLLNVLSTLQLKVSSLSHEVKNNRNSIAANPTKIQEVLKRKYDWDALKLDKPSSRNLPLLIETLSNDLEKVLDLADTIIDETKKDNFVVKEFKLDEITGLIINKWKQQYNWVNFIIKVEPDEKITISYDLLMVILDNLILNSIQNNENVSGLSITVELNYTYGTLNLVYFDNGKGLDAKYKDKPEKILNVHETTREDGHGLGMWIVSNTIYKLGGEIKINPNYQGFFLSASILINESED</sequence>
<evidence type="ECO:0000256" key="2">
    <source>
        <dbReference type="ARBA" id="ARBA00012438"/>
    </source>
</evidence>
<evidence type="ECO:0000313" key="13">
    <source>
        <dbReference type="EMBL" id="VNQ56304.1"/>
    </source>
</evidence>
<dbReference type="GO" id="GO:0004673">
    <property type="term" value="F:protein histidine kinase activity"/>
    <property type="evidence" value="ECO:0007669"/>
    <property type="project" value="UniProtKB-EC"/>
</dbReference>
<dbReference type="SUPFAM" id="SSF55874">
    <property type="entry name" value="ATPase domain of HSP90 chaperone/DNA topoisomerase II/histidine kinase"/>
    <property type="match status" value="2"/>
</dbReference>
<dbReference type="Pfam" id="PF13589">
    <property type="entry name" value="HATPase_c_3"/>
    <property type="match status" value="1"/>
</dbReference>
<comment type="catalytic activity">
    <reaction evidence="1">
        <text>ATP + protein L-histidine = ADP + protein N-phospho-L-histidine.</text>
        <dbReference type="EC" id="2.7.13.3"/>
    </reaction>
</comment>
<evidence type="ECO:0000313" key="10">
    <source>
        <dbReference type="EMBL" id="VNP03880.1"/>
    </source>
</evidence>
<keyword evidence="6" id="KW-0067">ATP-binding</keyword>
<dbReference type="GO" id="GO:0000160">
    <property type="term" value="P:phosphorelay signal transduction system"/>
    <property type="evidence" value="ECO:0007669"/>
    <property type="project" value="UniProtKB-KW"/>
</dbReference>
<accession>A0A4J1S6K5</accession>
<dbReference type="EMBL" id="CAATFD010000002">
    <property type="protein sequence ID" value="VNO65547.1"/>
    <property type="molecule type" value="Genomic_DNA"/>
</dbReference>
<dbReference type="EMBL" id="CAATII010000001">
    <property type="protein sequence ID" value="VNQ56304.1"/>
    <property type="molecule type" value="Genomic_DNA"/>
</dbReference>
<gene>
    <name evidence="13" type="ORF">SAMEA2627245_00053</name>
    <name evidence="9" type="ORF">SAMEA3172907_00550</name>
    <name evidence="10" type="ORF">SAMEA3172908_00538</name>
    <name evidence="12" type="ORF">SAMEA3309548_00216</name>
    <name evidence="11" type="ORF">SAMEA3381410_00448</name>
</gene>
<dbReference type="EMBL" id="CAATFW010000002">
    <property type="protein sequence ID" value="VNP15367.1"/>
    <property type="molecule type" value="Genomic_DNA"/>
</dbReference>
<evidence type="ECO:0000313" key="11">
    <source>
        <dbReference type="EMBL" id="VNP15367.1"/>
    </source>
</evidence>
<evidence type="ECO:0000256" key="6">
    <source>
        <dbReference type="ARBA" id="ARBA00022840"/>
    </source>
</evidence>
<evidence type="ECO:0000256" key="1">
    <source>
        <dbReference type="ARBA" id="ARBA00000085"/>
    </source>
</evidence>